<name>A0CUU1_PARTE</name>
<dbReference type="SUPFAM" id="SSF57184">
    <property type="entry name" value="Growth factor receptor domain"/>
    <property type="match status" value="2"/>
</dbReference>
<dbReference type="KEGG" id="ptm:GSPATT00039012001"/>
<dbReference type="Proteomes" id="UP000000600">
    <property type="component" value="Unassembled WGS sequence"/>
</dbReference>
<dbReference type="InterPro" id="IPR009030">
    <property type="entry name" value="Growth_fac_rcpt_cys_sf"/>
</dbReference>
<evidence type="ECO:0000313" key="2">
    <source>
        <dbReference type="Proteomes" id="UP000000600"/>
    </source>
</evidence>
<feature type="non-terminal residue" evidence="1">
    <location>
        <position position="1"/>
    </location>
</feature>
<keyword evidence="2" id="KW-1185">Reference proteome</keyword>
<reference evidence="1 2" key="1">
    <citation type="journal article" date="2006" name="Nature">
        <title>Global trends of whole-genome duplications revealed by the ciliate Paramecium tetraurelia.</title>
        <authorList>
            <consortium name="Genoscope"/>
            <person name="Aury J.-M."/>
            <person name="Jaillon O."/>
            <person name="Duret L."/>
            <person name="Noel B."/>
            <person name="Jubin C."/>
            <person name="Porcel B.M."/>
            <person name="Segurens B."/>
            <person name="Daubin V."/>
            <person name="Anthouard V."/>
            <person name="Aiach N."/>
            <person name="Arnaiz O."/>
            <person name="Billaut A."/>
            <person name="Beisson J."/>
            <person name="Blanc I."/>
            <person name="Bouhouche K."/>
            <person name="Camara F."/>
            <person name="Duharcourt S."/>
            <person name="Guigo R."/>
            <person name="Gogendeau D."/>
            <person name="Katinka M."/>
            <person name="Keller A.-M."/>
            <person name="Kissmehl R."/>
            <person name="Klotz C."/>
            <person name="Koll F."/>
            <person name="Le Moue A."/>
            <person name="Lepere C."/>
            <person name="Malinsky S."/>
            <person name="Nowacki M."/>
            <person name="Nowak J.K."/>
            <person name="Plattner H."/>
            <person name="Poulain J."/>
            <person name="Ruiz F."/>
            <person name="Serrano V."/>
            <person name="Zagulski M."/>
            <person name="Dessen P."/>
            <person name="Betermier M."/>
            <person name="Weissenbach J."/>
            <person name="Scarpelli C."/>
            <person name="Schachter V."/>
            <person name="Sperling L."/>
            <person name="Meyer E."/>
            <person name="Cohen J."/>
            <person name="Wincker P."/>
        </authorList>
    </citation>
    <scope>NUCLEOTIDE SEQUENCE [LARGE SCALE GENOMIC DNA]</scope>
    <source>
        <strain evidence="1 2">Stock d4-2</strain>
    </source>
</reference>
<dbReference type="Gene3D" id="2.10.220.10">
    <property type="entry name" value="Hormone Receptor, Insulin-like Growth Factor Receptor 1, Chain A, domain 2"/>
    <property type="match status" value="1"/>
</dbReference>
<dbReference type="AlphaFoldDB" id="A0CUU1"/>
<gene>
    <name evidence="1" type="ORF">GSPATT00039012001</name>
</gene>
<dbReference type="HOGENOM" id="CLU_910880_0_0_1"/>
<dbReference type="RefSeq" id="XP_001441955.1">
    <property type="nucleotide sequence ID" value="XM_001441918.1"/>
</dbReference>
<organism evidence="1 2">
    <name type="scientific">Paramecium tetraurelia</name>
    <dbReference type="NCBI Taxonomy" id="5888"/>
    <lineage>
        <taxon>Eukaryota</taxon>
        <taxon>Sar</taxon>
        <taxon>Alveolata</taxon>
        <taxon>Ciliophora</taxon>
        <taxon>Intramacronucleata</taxon>
        <taxon>Oligohymenophorea</taxon>
        <taxon>Peniculida</taxon>
        <taxon>Parameciidae</taxon>
        <taxon>Paramecium</taxon>
    </lineage>
</organism>
<dbReference type="EMBL" id="CT868188">
    <property type="protein sequence ID" value="CAK74558.1"/>
    <property type="molecule type" value="Genomic_DNA"/>
</dbReference>
<protein>
    <submittedName>
        <fullName evidence="1">Uncharacterized protein</fullName>
    </submittedName>
</protein>
<dbReference type="GeneID" id="5027743"/>
<dbReference type="OrthoDB" id="300641at2759"/>
<sequence length="306" mass="34133">CKEGYSPQSDTDLYCSLACQTGHLTCSLTNNVYAFEGCKKGYEMVGNQCVACPNRCTVCVMGICSECEFHYFLKDNQCFGDINCTRFDYKYDPNTGLANGIICQICDFGFFYNPNQQQCTRCKEQPGLENCLICFNSTQCKICKGTHIITADKRCIPFVGCSSQCQTCLYTDPEYCTTCNLKEKFLSSTIVPGKCVCDYPNGYIEKDGGCGKCSDGQCQTCGQDYYDCTSCKPISNRTLVGSKCICKQGYFEAGNSDQICLSMNQYQLECYDSCYNCQGINENDCTECGDPGIYNKYLENGNCFLF</sequence>
<dbReference type="InParanoid" id="A0CUU1"/>
<proteinExistence type="predicted"/>
<accession>A0CUU1</accession>
<evidence type="ECO:0000313" key="1">
    <source>
        <dbReference type="EMBL" id="CAK74558.1"/>
    </source>
</evidence>